<evidence type="ECO:0000313" key="2">
    <source>
        <dbReference type="EMBL" id="GAI06913.1"/>
    </source>
</evidence>
<dbReference type="GO" id="GO:0005829">
    <property type="term" value="C:cytosol"/>
    <property type="evidence" value="ECO:0007669"/>
    <property type="project" value="TreeGrafter"/>
</dbReference>
<evidence type="ECO:0000259" key="1">
    <source>
        <dbReference type="Pfam" id="PF03453"/>
    </source>
</evidence>
<dbReference type="GO" id="GO:0006777">
    <property type="term" value="P:Mo-molybdopterin cofactor biosynthetic process"/>
    <property type="evidence" value="ECO:0007669"/>
    <property type="project" value="TreeGrafter"/>
</dbReference>
<dbReference type="EMBL" id="BARV01004761">
    <property type="protein sequence ID" value="GAI06913.1"/>
    <property type="molecule type" value="Genomic_DNA"/>
</dbReference>
<feature type="domain" description="MoeA N-terminal and linker" evidence="1">
    <location>
        <begin position="2"/>
        <end position="53"/>
    </location>
</feature>
<reference evidence="2" key="1">
    <citation type="journal article" date="2014" name="Front. Microbiol.">
        <title>High frequency of phylogenetically diverse reductive dehalogenase-homologous genes in deep subseafloor sedimentary metagenomes.</title>
        <authorList>
            <person name="Kawai M."/>
            <person name="Futagami T."/>
            <person name="Toyoda A."/>
            <person name="Takaki Y."/>
            <person name="Nishi S."/>
            <person name="Hori S."/>
            <person name="Arai W."/>
            <person name="Tsubouchi T."/>
            <person name="Morono Y."/>
            <person name="Uchiyama I."/>
            <person name="Ito T."/>
            <person name="Fujiyama A."/>
            <person name="Inagaki F."/>
            <person name="Takami H."/>
        </authorList>
    </citation>
    <scope>NUCLEOTIDE SEQUENCE</scope>
    <source>
        <strain evidence="2">Expedition CK06-06</strain>
    </source>
</reference>
<proteinExistence type="predicted"/>
<sequence>MISVEQALEKILAYVDVLEEEERPILDCLGQVLAEDVYSSIDVPPLDNAAMDG</sequence>
<dbReference type="InterPro" id="IPR036135">
    <property type="entry name" value="MoeA_linker/N_sf"/>
</dbReference>
<dbReference type="Gene3D" id="3.90.105.10">
    <property type="entry name" value="Molybdopterin biosynthesis moea protein, domain 2"/>
    <property type="match status" value="1"/>
</dbReference>
<organism evidence="2">
    <name type="scientific">marine sediment metagenome</name>
    <dbReference type="NCBI Taxonomy" id="412755"/>
    <lineage>
        <taxon>unclassified sequences</taxon>
        <taxon>metagenomes</taxon>
        <taxon>ecological metagenomes</taxon>
    </lineage>
</organism>
<name>X1KJP8_9ZZZZ</name>
<accession>X1KJP8</accession>
<dbReference type="PANTHER" id="PTHR10192">
    <property type="entry name" value="MOLYBDOPTERIN BIOSYNTHESIS PROTEIN"/>
    <property type="match status" value="1"/>
</dbReference>
<comment type="caution">
    <text evidence="2">The sequence shown here is derived from an EMBL/GenBank/DDBJ whole genome shotgun (WGS) entry which is preliminary data.</text>
</comment>
<dbReference type="SUPFAM" id="SSF63882">
    <property type="entry name" value="MoeA N-terminal region -like"/>
    <property type="match status" value="1"/>
</dbReference>
<dbReference type="PANTHER" id="PTHR10192:SF5">
    <property type="entry name" value="GEPHYRIN"/>
    <property type="match status" value="1"/>
</dbReference>
<gene>
    <name evidence="2" type="ORF">S06H3_10325</name>
</gene>
<protein>
    <recommendedName>
        <fullName evidence="1">MoeA N-terminal and linker domain-containing protein</fullName>
    </recommendedName>
</protein>
<dbReference type="Pfam" id="PF03453">
    <property type="entry name" value="MoeA_N"/>
    <property type="match status" value="1"/>
</dbReference>
<dbReference type="InterPro" id="IPR005110">
    <property type="entry name" value="MoeA_linker/N"/>
</dbReference>
<dbReference type="GO" id="GO:0061599">
    <property type="term" value="F:molybdopterin molybdotransferase activity"/>
    <property type="evidence" value="ECO:0007669"/>
    <property type="project" value="TreeGrafter"/>
</dbReference>
<dbReference type="InterPro" id="IPR038987">
    <property type="entry name" value="MoeA-like"/>
</dbReference>
<dbReference type="AlphaFoldDB" id="X1KJP8"/>
<feature type="non-terminal residue" evidence="2">
    <location>
        <position position="53"/>
    </location>
</feature>